<dbReference type="GO" id="GO:0071949">
    <property type="term" value="F:FAD binding"/>
    <property type="evidence" value="ECO:0007669"/>
    <property type="project" value="InterPro"/>
</dbReference>
<evidence type="ECO:0000256" key="3">
    <source>
        <dbReference type="ARBA" id="ARBA00022827"/>
    </source>
</evidence>
<proteinExistence type="predicted"/>
<dbReference type="RefSeq" id="WP_091451897.1">
    <property type="nucleotide sequence ID" value="NZ_FMZZ01000008.1"/>
</dbReference>
<dbReference type="PANTHER" id="PTHR43004:SF19">
    <property type="entry name" value="BINDING MONOOXYGENASE, PUTATIVE (JCVI)-RELATED"/>
    <property type="match status" value="1"/>
</dbReference>
<evidence type="ECO:0000256" key="1">
    <source>
        <dbReference type="ARBA" id="ARBA00001974"/>
    </source>
</evidence>
<evidence type="ECO:0000313" key="6">
    <source>
        <dbReference type="Proteomes" id="UP000199501"/>
    </source>
</evidence>
<dbReference type="InterPro" id="IPR050641">
    <property type="entry name" value="RIFMO-like"/>
</dbReference>
<accession>A0A1G6SP64</accession>
<dbReference type="SUPFAM" id="SSF51905">
    <property type="entry name" value="FAD/NAD(P)-binding domain"/>
    <property type="match status" value="1"/>
</dbReference>
<keyword evidence="2" id="KW-0285">Flavoprotein</keyword>
<dbReference type="InterPro" id="IPR036188">
    <property type="entry name" value="FAD/NAD-bd_sf"/>
</dbReference>
<organism evidence="5 6">
    <name type="scientific">Actinokineospora iranica</name>
    <dbReference type="NCBI Taxonomy" id="1271860"/>
    <lineage>
        <taxon>Bacteria</taxon>
        <taxon>Bacillati</taxon>
        <taxon>Actinomycetota</taxon>
        <taxon>Actinomycetes</taxon>
        <taxon>Pseudonocardiales</taxon>
        <taxon>Pseudonocardiaceae</taxon>
        <taxon>Actinokineospora</taxon>
    </lineage>
</organism>
<dbReference type="GO" id="GO:0016709">
    <property type="term" value="F:oxidoreductase activity, acting on paired donors, with incorporation or reduction of molecular oxygen, NAD(P)H as one donor, and incorporation of one atom of oxygen"/>
    <property type="evidence" value="ECO:0007669"/>
    <property type="project" value="UniProtKB-ARBA"/>
</dbReference>
<dbReference type="STRING" id="1271860.SAMN05216174_10894"/>
<dbReference type="Gene3D" id="3.30.70.2450">
    <property type="match status" value="1"/>
</dbReference>
<evidence type="ECO:0000259" key="4">
    <source>
        <dbReference type="Pfam" id="PF01494"/>
    </source>
</evidence>
<evidence type="ECO:0000256" key="2">
    <source>
        <dbReference type="ARBA" id="ARBA00022630"/>
    </source>
</evidence>
<dbReference type="AlphaFoldDB" id="A0A1G6SP64"/>
<dbReference type="Pfam" id="PF21274">
    <property type="entry name" value="Rng_hyd_C"/>
    <property type="match status" value="1"/>
</dbReference>
<feature type="domain" description="FAD-binding" evidence="4">
    <location>
        <begin position="14"/>
        <end position="354"/>
    </location>
</feature>
<sequence>MTGQSESAAAASELPVLVVGAGPVGLTAAAELLRANIPVRCVDAAEGPYQHSRSLAAWPRLLEILRGLGVDLRDPALGHPCGGLRYFSANRPVLSLDFRAHTRPMIVGQPAIERALLAALTNRGGSVRWRTRLVGLEQSEHRVRARLSGPDGGTECAEFAYVVGADGAGSTVRKLLGIPFDGVTYPIDFLLADVRLHGENRVLDADKAYYFVSDHGILALIGMPHGRFRVFTSAPPGLGRAEFGADPDGALAVVQRLLDERGPGGLTATEPVWCSAFAVHARHAGRMRAGRVFLAGDAAHVHSPAGGQGLNTGVGDAHNLAWKLAMVWRGGAAPALLDTYEPERRAAVAAVVRDADLQTKAWLLRNRGLRVARDLAARAVSAIRLADIGYLPRLAGLRVRYPTDARPRDARRSPYRPGALAPAWPVLVDGTAVPLREALDPGRFTLLIDRRGRVPGPALRELADRVAAEWSSAVDVRTLYDGELRSGLSEQDDRRGGRLATLVLIRPDHYVLDRVAERHAHVLRKRLETLLYRENGRPVEPGRPVLR</sequence>
<reference evidence="6" key="1">
    <citation type="submission" date="2016-10" db="EMBL/GenBank/DDBJ databases">
        <authorList>
            <person name="Varghese N."/>
            <person name="Submissions S."/>
        </authorList>
    </citation>
    <scope>NUCLEOTIDE SEQUENCE [LARGE SCALE GENOMIC DNA]</scope>
    <source>
        <strain evidence="6">IBRC-M 10403</strain>
    </source>
</reference>
<name>A0A1G6SP64_9PSEU</name>
<protein>
    <submittedName>
        <fullName evidence="5">3-(3-hydroxy-phenyl)propionate hydroxylase</fullName>
    </submittedName>
</protein>
<dbReference type="InterPro" id="IPR002938">
    <property type="entry name" value="FAD-bd"/>
</dbReference>
<dbReference type="PANTHER" id="PTHR43004">
    <property type="entry name" value="TRK SYSTEM POTASSIUM UPTAKE PROTEIN"/>
    <property type="match status" value="1"/>
</dbReference>
<dbReference type="OrthoDB" id="8670884at2"/>
<dbReference type="Pfam" id="PF01494">
    <property type="entry name" value="FAD_binding_3"/>
    <property type="match status" value="1"/>
</dbReference>
<comment type="cofactor">
    <cofactor evidence="1">
        <name>FAD</name>
        <dbReference type="ChEBI" id="CHEBI:57692"/>
    </cofactor>
</comment>
<dbReference type="Gene3D" id="3.40.30.120">
    <property type="match status" value="1"/>
</dbReference>
<gene>
    <name evidence="5" type="ORF">SAMN05216174_10894</name>
</gene>
<evidence type="ECO:0000313" key="5">
    <source>
        <dbReference type="EMBL" id="SDD18679.1"/>
    </source>
</evidence>
<dbReference type="Gene3D" id="3.50.50.60">
    <property type="entry name" value="FAD/NAD(P)-binding domain"/>
    <property type="match status" value="1"/>
</dbReference>
<dbReference type="PRINTS" id="PR00420">
    <property type="entry name" value="RNGMNOXGNASE"/>
</dbReference>
<keyword evidence="6" id="KW-1185">Reference proteome</keyword>
<dbReference type="Proteomes" id="UP000199501">
    <property type="component" value="Unassembled WGS sequence"/>
</dbReference>
<dbReference type="EMBL" id="FMZZ01000008">
    <property type="protein sequence ID" value="SDD18679.1"/>
    <property type="molecule type" value="Genomic_DNA"/>
</dbReference>
<keyword evidence="3" id="KW-0274">FAD</keyword>